<organism evidence="1 2">
    <name type="scientific">Aeromonas phage 65.2</name>
    <dbReference type="NCBI Taxonomy" id="1932896"/>
    <lineage>
        <taxon>Viruses</taxon>
        <taxon>Duplodnaviria</taxon>
        <taxon>Heunggongvirae</taxon>
        <taxon>Uroviricota</taxon>
        <taxon>Caudoviricetes</taxon>
        <taxon>Pantevenvirales</taxon>
        <taxon>Straboviridae</taxon>
        <taxon>Emmerichvirinae</taxon>
        <taxon>Ishigurovirus</taxon>
        <taxon>Ishigurovirus osborne</taxon>
    </lineage>
</organism>
<evidence type="ECO:0000313" key="2">
    <source>
        <dbReference type="Proteomes" id="UP000225215"/>
    </source>
</evidence>
<evidence type="ECO:0000313" key="1">
    <source>
        <dbReference type="EMBL" id="APU01509.1"/>
    </source>
</evidence>
<name>A0A219YBZ5_9CAUD</name>
<reference evidence="1 2" key="1">
    <citation type="journal article" date="2017" name="Sci. Rep.">
        <title>Characterization and diversity of phages infecting Aeromonas salmonicida subsp. salmonicida.</title>
        <authorList>
            <person name="Vincent A.T."/>
            <person name="Paquet V.E."/>
            <person name="Bernatchez A."/>
            <person name="Tremblay D.M."/>
            <person name="Moineau S."/>
            <person name="Charette S.J."/>
        </authorList>
    </citation>
    <scope>NUCLEOTIDE SEQUENCE [LARGE SCALE GENOMIC DNA]</scope>
</reference>
<dbReference type="EMBL" id="KY290955">
    <property type="protein sequence ID" value="APU01509.1"/>
    <property type="molecule type" value="Genomic_DNA"/>
</dbReference>
<accession>A0A219YBZ5</accession>
<protein>
    <submittedName>
        <fullName evidence="1">Uncharacterized protein</fullName>
    </submittedName>
</protein>
<sequence length="74" mass="8433">MQDQVKQLQTTIIELKARIFDVSEELQRSTSFHGELFAHLAKQLGLEGEKATQFESFVEAIEVLKQNQVEVVAE</sequence>
<dbReference type="Proteomes" id="UP000225215">
    <property type="component" value="Segment"/>
</dbReference>
<proteinExistence type="predicted"/>